<evidence type="ECO:0000313" key="1">
    <source>
        <dbReference type="EMBL" id="CAG8667133.1"/>
    </source>
</evidence>
<dbReference type="EMBL" id="CAJVPP010005571">
    <property type="protein sequence ID" value="CAG8667133.1"/>
    <property type="molecule type" value="Genomic_DNA"/>
</dbReference>
<comment type="caution">
    <text evidence="1">The sequence shown here is derived from an EMBL/GenBank/DDBJ whole genome shotgun (WGS) entry which is preliminary data.</text>
</comment>
<evidence type="ECO:0000313" key="2">
    <source>
        <dbReference type="Proteomes" id="UP000789375"/>
    </source>
</evidence>
<accession>A0A9N9EB67</accession>
<name>A0A9N9EB67_FUNMO</name>
<protein>
    <submittedName>
        <fullName evidence="1">15048_t:CDS:1</fullName>
    </submittedName>
</protein>
<dbReference type="AlphaFoldDB" id="A0A9N9EB67"/>
<sequence length="44" mass="5085">MLSIDRPILPDESNATAARAEMKNLIKEQILAEYQLNYKKTFSE</sequence>
<proteinExistence type="predicted"/>
<gene>
    <name evidence="1" type="ORF">FMOSSE_LOCUS12226</name>
</gene>
<organism evidence="1 2">
    <name type="scientific">Funneliformis mosseae</name>
    <name type="common">Endomycorrhizal fungus</name>
    <name type="synonym">Glomus mosseae</name>
    <dbReference type="NCBI Taxonomy" id="27381"/>
    <lineage>
        <taxon>Eukaryota</taxon>
        <taxon>Fungi</taxon>
        <taxon>Fungi incertae sedis</taxon>
        <taxon>Mucoromycota</taxon>
        <taxon>Glomeromycotina</taxon>
        <taxon>Glomeromycetes</taxon>
        <taxon>Glomerales</taxon>
        <taxon>Glomeraceae</taxon>
        <taxon>Funneliformis</taxon>
    </lineage>
</organism>
<dbReference type="Proteomes" id="UP000789375">
    <property type="component" value="Unassembled WGS sequence"/>
</dbReference>
<reference evidence="1" key="1">
    <citation type="submission" date="2021-06" db="EMBL/GenBank/DDBJ databases">
        <authorList>
            <person name="Kallberg Y."/>
            <person name="Tangrot J."/>
            <person name="Rosling A."/>
        </authorList>
    </citation>
    <scope>NUCLEOTIDE SEQUENCE</scope>
    <source>
        <strain evidence="1">87-6 pot B 2015</strain>
    </source>
</reference>
<keyword evidence="2" id="KW-1185">Reference proteome</keyword>